<reference evidence="1" key="1">
    <citation type="submission" date="2019-08" db="EMBL/GenBank/DDBJ databases">
        <authorList>
            <person name="Kucharzyk K."/>
            <person name="Murdoch R.W."/>
            <person name="Higgins S."/>
            <person name="Loffler F."/>
        </authorList>
    </citation>
    <scope>NUCLEOTIDE SEQUENCE</scope>
</reference>
<name>A0A645BAV2_9ZZZZ</name>
<proteinExistence type="predicted"/>
<comment type="caution">
    <text evidence="1">The sequence shown here is derived from an EMBL/GenBank/DDBJ whole genome shotgun (WGS) entry which is preliminary data.</text>
</comment>
<accession>A0A645BAV2</accession>
<sequence length="238" mass="25000">MGRIAHKPRDAGAVVLIGRNASGTVGAMIVITADAGRGGIVIKIPAGDIVDIPVAVVINAVSGNLIRVGPQYALEILVAAVHARVNQRHNHVPASAVIDIPGLLGVHVHAADRRDGRRCLCHCALAGGAVPVPGSRGFAKGGVEHRVVILVGRQLKAAVIVQRPLVGVQRIAVGRSGIAVIGLYAGDIPVTSQYLQPRSQLRLITVGPDLGGAVLVDYQRLEIFIVRQRVSAVLRRRR</sequence>
<organism evidence="1">
    <name type="scientific">bioreactor metagenome</name>
    <dbReference type="NCBI Taxonomy" id="1076179"/>
    <lineage>
        <taxon>unclassified sequences</taxon>
        <taxon>metagenomes</taxon>
        <taxon>ecological metagenomes</taxon>
    </lineage>
</organism>
<dbReference type="AlphaFoldDB" id="A0A645BAV2"/>
<protein>
    <submittedName>
        <fullName evidence="1">Uncharacterized protein</fullName>
    </submittedName>
</protein>
<dbReference type="EMBL" id="VSSQ01017723">
    <property type="protein sequence ID" value="MPM60293.1"/>
    <property type="molecule type" value="Genomic_DNA"/>
</dbReference>
<evidence type="ECO:0000313" key="1">
    <source>
        <dbReference type="EMBL" id="MPM60293.1"/>
    </source>
</evidence>
<gene>
    <name evidence="1" type="ORF">SDC9_107144</name>
</gene>